<evidence type="ECO:0000313" key="3">
    <source>
        <dbReference type="EMBL" id="KAB3533200.1"/>
    </source>
</evidence>
<protein>
    <recommendedName>
        <fullName evidence="5">Cell division protein FtsL</fullName>
    </recommendedName>
</protein>
<reference evidence="3 4" key="1">
    <citation type="submission" date="2019-10" db="EMBL/GenBank/DDBJ databases">
        <title>Alkaliphilus serpentinus sp. nov. and Alkaliphilus pronyensis sp. nov., two novel anaerobic alkaliphilic species isolated from the serpentinized-hosted hydrothermal field of the Prony Bay (New Caledonia).</title>
        <authorList>
            <person name="Postec A."/>
        </authorList>
    </citation>
    <scope>NUCLEOTIDE SEQUENCE [LARGE SCALE GENOMIC DNA]</scope>
    <source>
        <strain evidence="3 4">LacT</strain>
    </source>
</reference>
<proteinExistence type="predicted"/>
<feature type="transmembrane region" description="Helical" evidence="2">
    <location>
        <begin position="35"/>
        <end position="59"/>
    </location>
</feature>
<accession>A0A833M9E1</accession>
<dbReference type="OrthoDB" id="1757177at2"/>
<evidence type="ECO:0000313" key="4">
    <source>
        <dbReference type="Proteomes" id="UP000465601"/>
    </source>
</evidence>
<comment type="caution">
    <text evidence="3">The sequence shown here is derived from an EMBL/GenBank/DDBJ whole genome shotgun (WGS) entry which is preliminary data.</text>
</comment>
<evidence type="ECO:0000256" key="1">
    <source>
        <dbReference type="SAM" id="Coils"/>
    </source>
</evidence>
<evidence type="ECO:0000256" key="2">
    <source>
        <dbReference type="SAM" id="Phobius"/>
    </source>
</evidence>
<evidence type="ECO:0008006" key="5">
    <source>
        <dbReference type="Google" id="ProtNLM"/>
    </source>
</evidence>
<organism evidence="3 4">
    <name type="scientific">Alkaliphilus serpentinus</name>
    <dbReference type="NCBI Taxonomy" id="1482731"/>
    <lineage>
        <taxon>Bacteria</taxon>
        <taxon>Bacillati</taxon>
        <taxon>Bacillota</taxon>
        <taxon>Clostridia</taxon>
        <taxon>Peptostreptococcales</taxon>
        <taxon>Natronincolaceae</taxon>
        <taxon>Alkaliphilus</taxon>
    </lineage>
</organism>
<keyword evidence="2" id="KW-0812">Transmembrane</keyword>
<keyword evidence="2" id="KW-1133">Transmembrane helix</keyword>
<sequence>MEVARKDYIPYNIEERIPQQPQRKKRVKVNKGHRIAKVAAVSTIAIILAMGLTIVLRFATITEMRHQLHGLNKQVEEAEAQKEKLRAELETVSKSRWIETEAKERLAMTYPQTENTYYFKVDETKVMLLSSQLTKNMVYEELQVEKKGFLAETFNRVLAFLNI</sequence>
<name>A0A833M9E1_9FIRM</name>
<dbReference type="EMBL" id="WBZB01000004">
    <property type="protein sequence ID" value="KAB3533200.1"/>
    <property type="molecule type" value="Genomic_DNA"/>
</dbReference>
<keyword evidence="2" id="KW-0472">Membrane</keyword>
<dbReference type="RefSeq" id="WP_151864526.1">
    <property type="nucleotide sequence ID" value="NZ_WBZB01000004.1"/>
</dbReference>
<gene>
    <name evidence="3" type="ORF">F8153_01235</name>
</gene>
<keyword evidence="1" id="KW-0175">Coiled coil</keyword>
<dbReference type="AlphaFoldDB" id="A0A833M9E1"/>
<dbReference type="Proteomes" id="UP000465601">
    <property type="component" value="Unassembled WGS sequence"/>
</dbReference>
<feature type="coiled-coil region" evidence="1">
    <location>
        <begin position="61"/>
        <end position="95"/>
    </location>
</feature>
<keyword evidence="4" id="KW-1185">Reference proteome</keyword>